<reference evidence="2 3" key="1">
    <citation type="submission" date="2020-02" db="EMBL/GenBank/DDBJ databases">
        <authorList>
            <person name="Khan S.A."/>
            <person name="Jeon C.O."/>
            <person name="Chun B.H."/>
        </authorList>
    </citation>
    <scope>NUCLEOTIDE SEQUENCE [LARGE SCALE GENOMIC DNA]</scope>
    <source>
        <strain evidence="2 3">H239</strain>
    </source>
</reference>
<feature type="transmembrane region" description="Helical" evidence="1">
    <location>
        <begin position="56"/>
        <end position="76"/>
    </location>
</feature>
<proteinExistence type="predicted"/>
<keyword evidence="1" id="KW-0812">Transmembrane</keyword>
<keyword evidence="1" id="KW-0472">Membrane</keyword>
<comment type="caution">
    <text evidence="2">The sequence shown here is derived from an EMBL/GenBank/DDBJ whole genome shotgun (WGS) entry which is preliminary data.</text>
</comment>
<evidence type="ECO:0000313" key="3">
    <source>
        <dbReference type="Proteomes" id="UP000474802"/>
    </source>
</evidence>
<evidence type="ECO:0000313" key="2">
    <source>
        <dbReference type="EMBL" id="NGP17994.1"/>
    </source>
</evidence>
<dbReference type="EMBL" id="JAALFG010000002">
    <property type="protein sequence ID" value="NGP17994.1"/>
    <property type="molecule type" value="Genomic_DNA"/>
</dbReference>
<protein>
    <submittedName>
        <fullName evidence="2">Uncharacterized protein</fullName>
    </submittedName>
</protein>
<evidence type="ECO:0000256" key="1">
    <source>
        <dbReference type="SAM" id="Phobius"/>
    </source>
</evidence>
<reference evidence="2 3" key="2">
    <citation type="submission" date="2020-03" db="EMBL/GenBank/DDBJ databases">
        <title>Devosia chinhatensis sp. nov., isolated from a hexachlorocyclohexane (HCH) dump site in India.</title>
        <authorList>
            <person name="Kumar M."/>
            <person name="Lal R."/>
        </authorList>
    </citation>
    <scope>NUCLEOTIDE SEQUENCE [LARGE SCALE GENOMIC DNA]</scope>
    <source>
        <strain evidence="2 3">H239</strain>
    </source>
</reference>
<accession>A0A6M1SMT3</accession>
<dbReference type="Proteomes" id="UP000474802">
    <property type="component" value="Unassembled WGS sequence"/>
</dbReference>
<feature type="transmembrane region" description="Helical" evidence="1">
    <location>
        <begin position="32"/>
        <end position="49"/>
    </location>
</feature>
<gene>
    <name evidence="2" type="ORF">G5575_10285</name>
</gene>
<keyword evidence="3" id="KW-1185">Reference proteome</keyword>
<keyword evidence="1" id="KW-1133">Transmembrane helix</keyword>
<dbReference type="AlphaFoldDB" id="A0A6M1SMT3"/>
<sequence>MAILCLALVVRALLGPASMVLSIHDRPWSSLPAVALGMATLVVGNWLLVPSLHLTGAALAALIAITVWSVGLWLIALRLAKIDVSILQWLRSRRAAVPAE</sequence>
<name>A0A6M1SMT3_9HYPH</name>
<organism evidence="2 3">
    <name type="scientific">Devosia aurantiaca</name>
    <dbReference type="NCBI Taxonomy" id="2714858"/>
    <lineage>
        <taxon>Bacteria</taxon>
        <taxon>Pseudomonadati</taxon>
        <taxon>Pseudomonadota</taxon>
        <taxon>Alphaproteobacteria</taxon>
        <taxon>Hyphomicrobiales</taxon>
        <taxon>Devosiaceae</taxon>
        <taxon>Devosia</taxon>
    </lineage>
</organism>